<dbReference type="EC" id="3.1.1.31" evidence="4 6"/>
<evidence type="ECO:0000256" key="5">
    <source>
        <dbReference type="ARBA" id="ARBA00022801"/>
    </source>
</evidence>
<name>A0A8S0Z7A3_ARCPL</name>
<comment type="catalytic activity">
    <reaction evidence="1 6">
        <text>6-phospho-D-glucono-1,5-lactone + H2O = 6-phospho-D-gluconate + H(+)</text>
        <dbReference type="Rhea" id="RHEA:12556"/>
        <dbReference type="ChEBI" id="CHEBI:15377"/>
        <dbReference type="ChEBI" id="CHEBI:15378"/>
        <dbReference type="ChEBI" id="CHEBI:57955"/>
        <dbReference type="ChEBI" id="CHEBI:58759"/>
        <dbReference type="EC" id="3.1.1.31"/>
    </reaction>
</comment>
<dbReference type="EMBL" id="CADEBD010000226">
    <property type="protein sequence ID" value="CAB3226339.1"/>
    <property type="molecule type" value="Genomic_DNA"/>
</dbReference>
<organism evidence="8 9">
    <name type="scientific">Arctia plantaginis</name>
    <name type="common">Wood tiger moth</name>
    <name type="synonym">Phalaena plantaginis</name>
    <dbReference type="NCBI Taxonomy" id="874455"/>
    <lineage>
        <taxon>Eukaryota</taxon>
        <taxon>Metazoa</taxon>
        <taxon>Ecdysozoa</taxon>
        <taxon>Arthropoda</taxon>
        <taxon>Hexapoda</taxon>
        <taxon>Insecta</taxon>
        <taxon>Pterygota</taxon>
        <taxon>Neoptera</taxon>
        <taxon>Endopterygota</taxon>
        <taxon>Lepidoptera</taxon>
        <taxon>Glossata</taxon>
        <taxon>Ditrysia</taxon>
        <taxon>Noctuoidea</taxon>
        <taxon>Erebidae</taxon>
        <taxon>Arctiinae</taxon>
        <taxon>Arctia</taxon>
    </lineage>
</organism>
<comment type="pathway">
    <text evidence="2 6">Carbohydrate degradation; pentose phosphate pathway; D-ribulose 5-phosphate from D-glucose 6-phosphate (oxidative stage): step 2/3.</text>
</comment>
<dbReference type="InterPro" id="IPR039104">
    <property type="entry name" value="6PGL"/>
</dbReference>
<evidence type="ECO:0000256" key="1">
    <source>
        <dbReference type="ARBA" id="ARBA00000832"/>
    </source>
</evidence>
<comment type="function">
    <text evidence="6">Hydrolysis of 6-phosphogluconolactone to 6-phosphogluconate.</text>
</comment>
<dbReference type="PANTHER" id="PTHR11054">
    <property type="entry name" value="6-PHOSPHOGLUCONOLACTONASE"/>
    <property type="match status" value="1"/>
</dbReference>
<keyword evidence="5 6" id="KW-0378">Hydrolase</keyword>
<dbReference type="GO" id="GO:0006098">
    <property type="term" value="P:pentose-phosphate shunt"/>
    <property type="evidence" value="ECO:0007669"/>
    <property type="project" value="InterPro"/>
</dbReference>
<accession>A0A8S0Z7A3</accession>
<dbReference type="InterPro" id="IPR037171">
    <property type="entry name" value="NagB/RpiA_transferase-like"/>
</dbReference>
<gene>
    <name evidence="8" type="ORF">APLA_LOCUS2653</name>
</gene>
<evidence type="ECO:0000256" key="4">
    <source>
        <dbReference type="ARBA" id="ARBA00013198"/>
    </source>
</evidence>
<evidence type="ECO:0000256" key="3">
    <source>
        <dbReference type="ARBA" id="ARBA00010662"/>
    </source>
</evidence>
<reference evidence="8 9" key="1">
    <citation type="submission" date="2020-04" db="EMBL/GenBank/DDBJ databases">
        <authorList>
            <person name="Wallbank WR R."/>
            <person name="Pardo Diaz C."/>
            <person name="Kozak K."/>
            <person name="Martin S."/>
            <person name="Jiggins C."/>
            <person name="Moest M."/>
            <person name="Warren A I."/>
            <person name="Byers J.R.P. K."/>
            <person name="Montejo-Kovacevich G."/>
            <person name="Yen C E."/>
        </authorList>
    </citation>
    <scope>NUCLEOTIDE SEQUENCE [LARGE SCALE GENOMIC DNA]</scope>
</reference>
<evidence type="ECO:0000256" key="6">
    <source>
        <dbReference type="RuleBase" id="RU365095"/>
    </source>
</evidence>
<comment type="similarity">
    <text evidence="3 6">Belongs to the glucosamine/galactosamine-6-phosphate isomerase family. 6-phosphogluconolactonase subfamily.</text>
</comment>
<dbReference type="GO" id="GO:0017057">
    <property type="term" value="F:6-phosphogluconolactonase activity"/>
    <property type="evidence" value="ECO:0007669"/>
    <property type="project" value="UniProtKB-UniRule"/>
</dbReference>
<dbReference type="OrthoDB" id="425619at2759"/>
<dbReference type="PANTHER" id="PTHR11054:SF0">
    <property type="entry name" value="6-PHOSPHOGLUCONOLACTONASE"/>
    <property type="match status" value="1"/>
</dbReference>
<dbReference type="Proteomes" id="UP000494256">
    <property type="component" value="Unassembled WGS sequence"/>
</dbReference>
<dbReference type="CDD" id="cd01400">
    <property type="entry name" value="6PGL"/>
    <property type="match status" value="1"/>
</dbReference>
<dbReference type="FunFam" id="3.40.50.1360:FF:000005">
    <property type="entry name" value="6-phosphogluconolactonase"/>
    <property type="match status" value="1"/>
</dbReference>
<comment type="caution">
    <text evidence="8">The sequence shown here is derived from an EMBL/GenBank/DDBJ whole genome shotgun (WGS) entry which is preliminary data.</text>
</comment>
<dbReference type="InterPro" id="IPR006148">
    <property type="entry name" value="Glc/Gal-6P_isomerase"/>
</dbReference>
<protein>
    <recommendedName>
        <fullName evidence="4 6">6-phosphogluconolactonase</fullName>
        <shortName evidence="6">6PGL</shortName>
        <ecNumber evidence="4 6">3.1.1.31</ecNumber>
    </recommendedName>
</protein>
<evidence type="ECO:0000313" key="9">
    <source>
        <dbReference type="Proteomes" id="UP000494256"/>
    </source>
</evidence>
<dbReference type="Gene3D" id="3.40.50.1360">
    <property type="match status" value="1"/>
</dbReference>
<dbReference type="SUPFAM" id="SSF100950">
    <property type="entry name" value="NagB/RpiA/CoA transferase-like"/>
    <property type="match status" value="1"/>
</dbReference>
<dbReference type="GO" id="GO:0005975">
    <property type="term" value="P:carbohydrate metabolic process"/>
    <property type="evidence" value="ECO:0007669"/>
    <property type="project" value="UniProtKB-UniRule"/>
</dbReference>
<dbReference type="InterPro" id="IPR005900">
    <property type="entry name" value="6-phosphogluconolactonase_DevB"/>
</dbReference>
<evidence type="ECO:0000313" key="8">
    <source>
        <dbReference type="EMBL" id="CAB3226339.1"/>
    </source>
</evidence>
<dbReference type="AlphaFoldDB" id="A0A8S0Z7A3"/>
<dbReference type="NCBIfam" id="TIGR01198">
    <property type="entry name" value="pgl"/>
    <property type="match status" value="1"/>
</dbReference>
<feature type="domain" description="Glucosamine/galactosamine-6-phosphate isomerase" evidence="7">
    <location>
        <begin position="8"/>
        <end position="223"/>
    </location>
</feature>
<evidence type="ECO:0000256" key="2">
    <source>
        <dbReference type="ARBA" id="ARBA00004961"/>
    </source>
</evidence>
<evidence type="ECO:0000259" key="7">
    <source>
        <dbReference type="Pfam" id="PF01182"/>
    </source>
</evidence>
<sequence length="233" mass="25894">MTTIKVNDEQELINKLASYIEKISNDSIYNRGKFYVGFSGGSVVKYLKESLPRVDTEWSEWVLAFCDERVVPEDNEDSTFGTYKKELLPNIPLKESQFVTIKQGVTAKEAAEDYTAKLTKAFGGDDFKFDLLLLGMGPDGHTCSLFPGHPLLEEKDLKVAFITDSPKPPPERITLTYPTINNARNCIFAISGAGKADMIKRILKDKEDLPAGRVKPGAGALYWILDEGAAKHL</sequence>
<proteinExistence type="inferred from homology"/>
<dbReference type="Pfam" id="PF01182">
    <property type="entry name" value="Glucosamine_iso"/>
    <property type="match status" value="1"/>
</dbReference>